<dbReference type="InterPro" id="IPR055214">
    <property type="entry name" value="PTP-NADK"/>
</dbReference>
<comment type="similarity">
    <text evidence="1">Belongs to the protein-tyrosine phosphatase family.</text>
</comment>
<dbReference type="Proteomes" id="UP000320653">
    <property type="component" value="Unassembled WGS sequence"/>
</dbReference>
<dbReference type="PANTHER" id="PTHR31126:SF72">
    <property type="entry name" value="DUAL SPECIFICITY PROTEIN PHOSPHATASE TPBA"/>
    <property type="match status" value="1"/>
</dbReference>
<feature type="domain" description="DSP-PTPase phosphatase fused to NAD+ Kinase" evidence="2">
    <location>
        <begin position="38"/>
        <end position="143"/>
    </location>
</feature>
<dbReference type="SUPFAM" id="SSF52799">
    <property type="entry name" value="(Phosphotyrosine protein) phosphatases II"/>
    <property type="match status" value="1"/>
</dbReference>
<dbReference type="RefSeq" id="WP_145637202.1">
    <property type="nucleotide sequence ID" value="NZ_VIWP01000003.1"/>
</dbReference>
<dbReference type="AlphaFoldDB" id="A0A561QWD6"/>
<dbReference type="PROSITE" id="PS00383">
    <property type="entry name" value="TYR_PHOSPHATASE_1"/>
    <property type="match status" value="1"/>
</dbReference>
<evidence type="ECO:0000259" key="2">
    <source>
        <dbReference type="Pfam" id="PF22741"/>
    </source>
</evidence>
<accession>A0A561QWD6</accession>
<dbReference type="InterPro" id="IPR016130">
    <property type="entry name" value="Tyr_Pase_AS"/>
</dbReference>
<sequence length="182" mass="20429">MRIVRWTAIVILLPIILIAAHMGISQILGNFHEVIPGQLYRSGQLDEAQLDAVARKYGIRTIVNLRNEKRGDWYRQEQAAASDNNIRLIDYPLSSGSVVSNDKARELADIMRDAEKPILIHCEHGANRTGLASAIYVGAVAKGSELFSEWQLSPYYGHIPIPGIGRYAMYQSWDNFEETIGF</sequence>
<evidence type="ECO:0000313" key="3">
    <source>
        <dbReference type="EMBL" id="TWF54642.1"/>
    </source>
</evidence>
<comment type="caution">
    <text evidence="3">The sequence shown here is derived from an EMBL/GenBank/DDBJ whole genome shotgun (WGS) entry which is preliminary data.</text>
</comment>
<dbReference type="EMBL" id="VIWP01000003">
    <property type="protein sequence ID" value="TWF54642.1"/>
    <property type="molecule type" value="Genomic_DNA"/>
</dbReference>
<evidence type="ECO:0000256" key="1">
    <source>
        <dbReference type="ARBA" id="ARBA00009580"/>
    </source>
</evidence>
<dbReference type="GO" id="GO:0016791">
    <property type="term" value="F:phosphatase activity"/>
    <property type="evidence" value="ECO:0007669"/>
    <property type="project" value="TreeGrafter"/>
</dbReference>
<dbReference type="OrthoDB" id="9814896at2"/>
<keyword evidence="4" id="KW-1185">Reference proteome</keyword>
<evidence type="ECO:0000313" key="4">
    <source>
        <dbReference type="Proteomes" id="UP000320653"/>
    </source>
</evidence>
<proteinExistence type="inferred from homology"/>
<dbReference type="Pfam" id="PF22741">
    <property type="entry name" value="PTP-NADK"/>
    <property type="match status" value="1"/>
</dbReference>
<dbReference type="PANTHER" id="PTHR31126">
    <property type="entry name" value="TYROSINE-PROTEIN PHOSPHATASE"/>
    <property type="match status" value="1"/>
</dbReference>
<dbReference type="CDD" id="cd14529">
    <property type="entry name" value="TpbA-like"/>
    <property type="match status" value="1"/>
</dbReference>
<organism evidence="3 4">
    <name type="scientific">Neorhizobium alkalisoli</name>
    <dbReference type="NCBI Taxonomy" id="528178"/>
    <lineage>
        <taxon>Bacteria</taxon>
        <taxon>Pseudomonadati</taxon>
        <taxon>Pseudomonadota</taxon>
        <taxon>Alphaproteobacteria</taxon>
        <taxon>Hyphomicrobiales</taxon>
        <taxon>Rhizobiaceae</taxon>
        <taxon>Rhizobium/Agrobacterium group</taxon>
        <taxon>Neorhizobium</taxon>
    </lineage>
</organism>
<dbReference type="Gene3D" id="3.90.190.10">
    <property type="entry name" value="Protein tyrosine phosphatase superfamily"/>
    <property type="match status" value="1"/>
</dbReference>
<protein>
    <submittedName>
        <fullName evidence="3">Protein tyrosine/serine phosphatase</fullName>
    </submittedName>
</protein>
<gene>
    <name evidence="3" type="ORF">FHW37_103512</name>
</gene>
<dbReference type="InterPro" id="IPR029021">
    <property type="entry name" value="Prot-tyrosine_phosphatase-like"/>
</dbReference>
<name>A0A561QWD6_9HYPH</name>
<reference evidence="3 4" key="1">
    <citation type="submission" date="2019-06" db="EMBL/GenBank/DDBJ databases">
        <title>Sorghum-associated microbial communities from plants grown in Nebraska, USA.</title>
        <authorList>
            <person name="Schachtman D."/>
        </authorList>
    </citation>
    <scope>NUCLEOTIDE SEQUENCE [LARGE SCALE GENOMIC DNA]</scope>
    <source>
        <strain evidence="3 4">1225</strain>
    </source>
</reference>